<dbReference type="EMBL" id="BARW01017899">
    <property type="protein sequence ID" value="GAI92675.1"/>
    <property type="molecule type" value="Genomic_DNA"/>
</dbReference>
<dbReference type="Gene3D" id="3.30.160.250">
    <property type="match status" value="1"/>
</dbReference>
<accession>X1TYN4</accession>
<evidence type="ECO:0000259" key="1">
    <source>
        <dbReference type="Pfam" id="PF15919"/>
    </source>
</evidence>
<protein>
    <recommendedName>
        <fullName evidence="1">HicB-like antitoxin of toxin-antitoxin system domain-containing protein</fullName>
    </recommendedName>
</protein>
<dbReference type="Pfam" id="PF15919">
    <property type="entry name" value="HicB_lk_antitox"/>
    <property type="match status" value="1"/>
</dbReference>
<organism evidence="2">
    <name type="scientific">marine sediment metagenome</name>
    <dbReference type="NCBI Taxonomy" id="412755"/>
    <lineage>
        <taxon>unclassified sequences</taxon>
        <taxon>metagenomes</taxon>
        <taxon>ecological metagenomes</taxon>
    </lineage>
</organism>
<dbReference type="SUPFAM" id="SSF143100">
    <property type="entry name" value="TTHA1013/TTHA0281-like"/>
    <property type="match status" value="1"/>
</dbReference>
<dbReference type="InterPro" id="IPR035069">
    <property type="entry name" value="TTHA1013/TTHA0281-like"/>
</dbReference>
<evidence type="ECO:0000313" key="2">
    <source>
        <dbReference type="EMBL" id="GAI92675.1"/>
    </source>
</evidence>
<dbReference type="AlphaFoldDB" id="X1TYN4"/>
<name>X1TYN4_9ZZZZ</name>
<dbReference type="InterPro" id="IPR051404">
    <property type="entry name" value="TA_system_antitoxin"/>
</dbReference>
<comment type="caution">
    <text evidence="2">The sequence shown here is derived from an EMBL/GenBank/DDBJ whole genome shotgun (WGS) entry which is preliminary data.</text>
</comment>
<sequence>MKNIREVKPIEFYLGLNYPITIYRDEEGGYVAEIEDLPGCITEGETPEEVTQRIEVARKGWIQAAHEDDVEIPLPRTDEEYSGKFMVRIPKYLHRR</sequence>
<feature type="domain" description="HicB-like antitoxin of toxin-antitoxin system" evidence="1">
    <location>
        <begin position="18"/>
        <end position="80"/>
    </location>
</feature>
<reference evidence="2" key="1">
    <citation type="journal article" date="2014" name="Front. Microbiol.">
        <title>High frequency of phylogenetically diverse reductive dehalogenase-homologous genes in deep subseafloor sedimentary metagenomes.</title>
        <authorList>
            <person name="Kawai M."/>
            <person name="Futagami T."/>
            <person name="Toyoda A."/>
            <person name="Takaki Y."/>
            <person name="Nishi S."/>
            <person name="Hori S."/>
            <person name="Arai W."/>
            <person name="Tsubouchi T."/>
            <person name="Morono Y."/>
            <person name="Uchiyama I."/>
            <person name="Ito T."/>
            <person name="Fujiyama A."/>
            <person name="Inagaki F."/>
            <person name="Takami H."/>
        </authorList>
    </citation>
    <scope>NUCLEOTIDE SEQUENCE</scope>
    <source>
        <strain evidence="2">Expedition CK06-06</strain>
    </source>
</reference>
<dbReference type="PANTHER" id="PTHR34504">
    <property type="entry name" value="ANTITOXIN HICB"/>
    <property type="match status" value="1"/>
</dbReference>
<proteinExistence type="predicted"/>
<gene>
    <name evidence="2" type="ORF">S12H4_30787</name>
</gene>
<dbReference type="PANTHER" id="PTHR34504:SF2">
    <property type="entry name" value="UPF0150 PROTEIN SSL0259"/>
    <property type="match status" value="1"/>
</dbReference>
<dbReference type="InterPro" id="IPR031807">
    <property type="entry name" value="HicB-like"/>
</dbReference>